<dbReference type="RefSeq" id="WP_311629503.1">
    <property type="nucleotide sequence ID" value="NZ_JAVREN010000006.1"/>
</dbReference>
<dbReference type="InterPro" id="IPR050109">
    <property type="entry name" value="HTH-type_TetR-like_transc_reg"/>
</dbReference>
<feature type="compositionally biased region" description="Basic residues" evidence="3">
    <location>
        <begin position="19"/>
        <end position="28"/>
    </location>
</feature>
<feature type="region of interest" description="Disordered" evidence="3">
    <location>
        <begin position="1"/>
        <end position="32"/>
    </location>
</feature>
<name>A0ABU2L5S3_9ACTN</name>
<dbReference type="InterPro" id="IPR001647">
    <property type="entry name" value="HTH_TetR"/>
</dbReference>
<dbReference type="Proteomes" id="UP001183388">
    <property type="component" value="Unassembled WGS sequence"/>
</dbReference>
<sequence length="238" mass="24557">MTRAVAEATGAATGERRARGARPARRRQARGERRMAQILDAAAAVFAEHGFEAATTVRISAEAGISPGSLYQFFPNKEAIAEALARRFAEGLRGALAAAFGEADPAGATPSADAARTAALASGDLVAAVDRVVDPFLAFALEHPGFEALFARTDQPPGLLAVTGPLHEVVLAGVTTAVRRRAPGLTAPEAELAARVAAQLFKALVPLAAAAGTEAERAAVVRELKRALIGYFTQLGPA</sequence>
<dbReference type="PROSITE" id="PS50977">
    <property type="entry name" value="HTH_TETR_2"/>
    <property type="match status" value="1"/>
</dbReference>
<dbReference type="InterPro" id="IPR041669">
    <property type="entry name" value="TetR_C_15"/>
</dbReference>
<comment type="caution">
    <text evidence="5">The sequence shown here is derived from an EMBL/GenBank/DDBJ whole genome shotgun (WGS) entry which is preliminary data.</text>
</comment>
<keyword evidence="6" id="KW-1185">Reference proteome</keyword>
<dbReference type="InterPro" id="IPR009057">
    <property type="entry name" value="Homeodomain-like_sf"/>
</dbReference>
<accession>A0ABU2L5S3</accession>
<evidence type="ECO:0000256" key="1">
    <source>
        <dbReference type="ARBA" id="ARBA00023125"/>
    </source>
</evidence>
<dbReference type="InterPro" id="IPR023772">
    <property type="entry name" value="DNA-bd_HTH_TetR-type_CS"/>
</dbReference>
<organism evidence="5 6">
    <name type="scientific">Streptomyces boetiae</name>
    <dbReference type="NCBI Taxonomy" id="3075541"/>
    <lineage>
        <taxon>Bacteria</taxon>
        <taxon>Bacillati</taxon>
        <taxon>Actinomycetota</taxon>
        <taxon>Actinomycetes</taxon>
        <taxon>Kitasatosporales</taxon>
        <taxon>Streptomycetaceae</taxon>
        <taxon>Streptomyces</taxon>
    </lineage>
</organism>
<gene>
    <name evidence="5" type="ORF">RM780_06335</name>
</gene>
<evidence type="ECO:0000313" key="6">
    <source>
        <dbReference type="Proteomes" id="UP001183388"/>
    </source>
</evidence>
<dbReference type="SUPFAM" id="SSF46689">
    <property type="entry name" value="Homeodomain-like"/>
    <property type="match status" value="1"/>
</dbReference>
<evidence type="ECO:0000256" key="3">
    <source>
        <dbReference type="SAM" id="MobiDB-lite"/>
    </source>
</evidence>
<dbReference type="PANTHER" id="PTHR30055">
    <property type="entry name" value="HTH-TYPE TRANSCRIPTIONAL REGULATOR RUTR"/>
    <property type="match status" value="1"/>
</dbReference>
<feature type="domain" description="HTH tetR-type" evidence="4">
    <location>
        <begin position="32"/>
        <end position="92"/>
    </location>
</feature>
<evidence type="ECO:0000259" key="4">
    <source>
        <dbReference type="PROSITE" id="PS50977"/>
    </source>
</evidence>
<dbReference type="PRINTS" id="PR00455">
    <property type="entry name" value="HTHTETR"/>
</dbReference>
<dbReference type="Pfam" id="PF17918">
    <property type="entry name" value="TetR_C_15"/>
    <property type="match status" value="1"/>
</dbReference>
<evidence type="ECO:0000256" key="2">
    <source>
        <dbReference type="PROSITE-ProRule" id="PRU00335"/>
    </source>
</evidence>
<dbReference type="Gene3D" id="1.10.357.10">
    <property type="entry name" value="Tetracycline Repressor, domain 2"/>
    <property type="match status" value="1"/>
</dbReference>
<keyword evidence="1 2" id="KW-0238">DNA-binding</keyword>
<dbReference type="PANTHER" id="PTHR30055:SF226">
    <property type="entry name" value="HTH-TYPE TRANSCRIPTIONAL REGULATOR PKSA"/>
    <property type="match status" value="1"/>
</dbReference>
<dbReference type="PROSITE" id="PS01081">
    <property type="entry name" value="HTH_TETR_1"/>
    <property type="match status" value="1"/>
</dbReference>
<dbReference type="Pfam" id="PF00440">
    <property type="entry name" value="TetR_N"/>
    <property type="match status" value="1"/>
</dbReference>
<proteinExistence type="predicted"/>
<reference evidence="6" key="1">
    <citation type="submission" date="2023-07" db="EMBL/GenBank/DDBJ databases">
        <title>30 novel species of actinomycetes from the DSMZ collection.</title>
        <authorList>
            <person name="Nouioui I."/>
        </authorList>
    </citation>
    <scope>NUCLEOTIDE SEQUENCE [LARGE SCALE GENOMIC DNA]</scope>
    <source>
        <strain evidence="6">DSM 44917</strain>
    </source>
</reference>
<protein>
    <submittedName>
        <fullName evidence="5">TetR/AcrR family transcriptional regulator</fullName>
    </submittedName>
</protein>
<feature type="compositionally biased region" description="Low complexity" evidence="3">
    <location>
        <begin position="1"/>
        <end position="13"/>
    </location>
</feature>
<feature type="DNA-binding region" description="H-T-H motif" evidence="2">
    <location>
        <begin position="55"/>
        <end position="74"/>
    </location>
</feature>
<dbReference type="EMBL" id="JAVREN010000006">
    <property type="protein sequence ID" value="MDT0306578.1"/>
    <property type="molecule type" value="Genomic_DNA"/>
</dbReference>
<evidence type="ECO:0000313" key="5">
    <source>
        <dbReference type="EMBL" id="MDT0306578.1"/>
    </source>
</evidence>